<keyword evidence="2" id="KW-0963">Cytoplasm</keyword>
<dbReference type="SMART" id="SM00132">
    <property type="entry name" value="LIM"/>
    <property type="match status" value="3"/>
</dbReference>
<dbReference type="InterPro" id="IPR010442">
    <property type="entry name" value="PET_domain"/>
</dbReference>
<dbReference type="CDD" id="cd09341">
    <property type="entry name" value="LIM2_Testin_like"/>
    <property type="match status" value="1"/>
</dbReference>
<organism evidence="7">
    <name type="scientific">Anopheles atroparvus</name>
    <name type="common">European mosquito</name>
    <dbReference type="NCBI Taxonomy" id="41427"/>
    <lineage>
        <taxon>Eukaryota</taxon>
        <taxon>Metazoa</taxon>
        <taxon>Ecdysozoa</taxon>
        <taxon>Arthropoda</taxon>
        <taxon>Hexapoda</taxon>
        <taxon>Insecta</taxon>
        <taxon>Pterygota</taxon>
        <taxon>Neoptera</taxon>
        <taxon>Endopterygota</taxon>
        <taxon>Diptera</taxon>
        <taxon>Nematocera</taxon>
        <taxon>Culicoidea</taxon>
        <taxon>Culicidae</taxon>
        <taxon>Anophelinae</taxon>
        <taxon>Anopheles</taxon>
    </lineage>
</organism>
<dbReference type="STRING" id="41427.A0A182IWK8"/>
<dbReference type="PANTHER" id="PTHR24211:SF22">
    <property type="entry name" value="TESTIN"/>
    <property type="match status" value="1"/>
</dbReference>
<dbReference type="InterPro" id="IPR047120">
    <property type="entry name" value="Pk/Esn/Tes"/>
</dbReference>
<dbReference type="VEuPathDB" id="VectorBase:AATE006878"/>
<dbReference type="Pfam" id="PF00412">
    <property type="entry name" value="LIM"/>
    <property type="match status" value="2"/>
</dbReference>
<dbReference type="Gene3D" id="2.10.110.10">
    <property type="entry name" value="Cysteine Rich Protein"/>
    <property type="match status" value="3"/>
</dbReference>
<reference evidence="7" key="1">
    <citation type="submission" date="2022-08" db="UniProtKB">
        <authorList>
            <consortium name="EnsemblMetazoa"/>
        </authorList>
    </citation>
    <scope>IDENTIFICATION</scope>
    <source>
        <strain evidence="7">EBRO</strain>
    </source>
</reference>
<keyword evidence="4" id="KW-0677">Repeat</keyword>
<dbReference type="EnsemblMetazoa" id="AATE006878-RA">
    <property type="protein sequence ID" value="AATE006878-PA.1"/>
    <property type="gene ID" value="AATE006878"/>
</dbReference>
<evidence type="ECO:0000313" key="7">
    <source>
        <dbReference type="EnsemblMetazoa" id="AATE006878-PA.1"/>
    </source>
</evidence>
<evidence type="ECO:0000256" key="2">
    <source>
        <dbReference type="ARBA" id="ARBA00022490"/>
    </source>
</evidence>
<name>A0A182IWK8_ANOAO</name>
<dbReference type="AlphaFoldDB" id="A0A182IWK8"/>
<protein>
    <submittedName>
        <fullName evidence="7">Uncharacterized protein</fullName>
    </submittedName>
</protein>
<keyword evidence="6" id="KW-0440">LIM domain</keyword>
<keyword evidence="5" id="KW-0862">Zinc</keyword>
<accession>A0A182IWK8</accession>
<dbReference type="GO" id="GO:0008270">
    <property type="term" value="F:zinc ion binding"/>
    <property type="evidence" value="ECO:0007669"/>
    <property type="project" value="InterPro"/>
</dbReference>
<dbReference type="PROSITE" id="PS00478">
    <property type="entry name" value="LIM_DOMAIN_1"/>
    <property type="match status" value="1"/>
</dbReference>
<dbReference type="Pfam" id="PF06297">
    <property type="entry name" value="PET"/>
    <property type="match status" value="1"/>
</dbReference>
<dbReference type="InterPro" id="IPR033724">
    <property type="entry name" value="PET_testin"/>
</dbReference>
<dbReference type="SUPFAM" id="SSF57716">
    <property type="entry name" value="Glucocorticoid receptor-like (DNA-binding domain)"/>
    <property type="match status" value="2"/>
</dbReference>
<evidence type="ECO:0000256" key="1">
    <source>
        <dbReference type="ARBA" id="ARBA00004496"/>
    </source>
</evidence>
<dbReference type="CDD" id="cd09829">
    <property type="entry name" value="PET_testin"/>
    <property type="match status" value="1"/>
</dbReference>
<dbReference type="GO" id="GO:0005737">
    <property type="term" value="C:cytoplasm"/>
    <property type="evidence" value="ECO:0007669"/>
    <property type="project" value="UniProtKB-SubCell"/>
</dbReference>
<evidence type="ECO:0000256" key="6">
    <source>
        <dbReference type="ARBA" id="ARBA00023038"/>
    </source>
</evidence>
<dbReference type="PANTHER" id="PTHR24211">
    <property type="entry name" value="LIM DOMAIN-CONTAINING PROTEIN"/>
    <property type="match status" value="1"/>
</dbReference>
<evidence type="ECO:0000256" key="3">
    <source>
        <dbReference type="ARBA" id="ARBA00022723"/>
    </source>
</evidence>
<sequence length="575" mass="62748">MTDSSGIESPAAPEWLLKLESRRERIKAKLSHESGNGAPCNVCGSACPGLDLHFWRKICRNCKCRKEQHDCIDDDVSGWAQFEILGAIRSKPAYIRISELTDKPVELAWVPPNVTPELASDYMRTLGQQNIPIVGSEAAEKRKQQLEFQVPAHDLDTNLCHNLTPYEAGQLTDYVEKIKAHCVGQGTVMRIGGEAAGQLQYGTVVQQPQRTIPSGLVADPNVTTGELSARPDYMESGALSDKMKYKLHLMGISSSEMVAQAMRHDPATVLAGAPEPIVKFQREYQANPKFRAEMDRFVEQLVKQPTAQHTVRSEPLPTGPTVGSIVPSGSNDSGFGSIPVSPREDAPGHAQLLGAMETLGLGESVMPLPQQASAGHTGAAVVAVRCTGCTLPIATGEVAVKVDRAVSSECSVWHPQCFQCNRCGELLADLVYFYHAGAIYCGRDLAAILKIPRCAACDELIFTKEYTAAEGASFHVRHFCCYHCDGPLAGQQYVMDERSAQPLCLPCYEGHYAQTCAACHRCIGPTEQGVGWDKIHWHKECFLCSGRHCRKSLIGGRFCVKANQPYCSAQCTKDI</sequence>
<proteinExistence type="predicted"/>
<comment type="subcellular location">
    <subcellularLocation>
        <location evidence="1">Cytoplasm</location>
    </subcellularLocation>
</comment>
<dbReference type="InterPro" id="IPR001781">
    <property type="entry name" value="Znf_LIM"/>
</dbReference>
<evidence type="ECO:0000256" key="5">
    <source>
        <dbReference type="ARBA" id="ARBA00022833"/>
    </source>
</evidence>
<keyword evidence="3" id="KW-0479">Metal-binding</keyword>
<evidence type="ECO:0000256" key="4">
    <source>
        <dbReference type="ARBA" id="ARBA00022737"/>
    </source>
</evidence>
<dbReference type="PROSITE" id="PS50023">
    <property type="entry name" value="LIM_DOMAIN_2"/>
    <property type="match status" value="2"/>
</dbReference>
<dbReference type="CDD" id="cd09340">
    <property type="entry name" value="LIM1_Testin_like"/>
    <property type="match status" value="1"/>
</dbReference>
<dbReference type="FunFam" id="2.10.110.10:FF:000005">
    <property type="entry name" value="Testin isoform 1"/>
    <property type="match status" value="1"/>
</dbReference>
<dbReference type="PROSITE" id="PS51303">
    <property type="entry name" value="PET"/>
    <property type="match status" value="1"/>
</dbReference>